<dbReference type="GO" id="GO:0003682">
    <property type="term" value="F:chromatin binding"/>
    <property type="evidence" value="ECO:0007669"/>
    <property type="project" value="TreeGrafter"/>
</dbReference>
<comment type="similarity">
    <text evidence="2">Belongs to the rad21 family.</text>
</comment>
<evidence type="ECO:0000313" key="8">
    <source>
        <dbReference type="Proteomes" id="UP001370490"/>
    </source>
</evidence>
<dbReference type="PANTHER" id="PTHR12585:SF64">
    <property type="entry name" value="SISTER CHROMATID COHESION 1 PROTEIN 1"/>
    <property type="match status" value="1"/>
</dbReference>
<dbReference type="Proteomes" id="UP001370490">
    <property type="component" value="Unassembled WGS sequence"/>
</dbReference>
<evidence type="ECO:0000313" key="7">
    <source>
        <dbReference type="EMBL" id="KAK6932975.1"/>
    </source>
</evidence>
<keyword evidence="8" id="KW-1185">Reference proteome</keyword>
<dbReference type="Gene3D" id="1.10.10.580">
    <property type="entry name" value="Structural maintenance of chromosome 1. Chain E"/>
    <property type="match status" value="1"/>
</dbReference>
<dbReference type="GO" id="GO:0005634">
    <property type="term" value="C:nucleus"/>
    <property type="evidence" value="ECO:0007669"/>
    <property type="project" value="UniProtKB-SubCell"/>
</dbReference>
<comment type="caution">
    <text evidence="7">The sequence shown here is derived from an EMBL/GenBank/DDBJ whole genome shotgun (WGS) entry which is preliminary data.</text>
</comment>
<evidence type="ECO:0000259" key="6">
    <source>
        <dbReference type="Pfam" id="PF04825"/>
    </source>
</evidence>
<feature type="domain" description="Rad21/Rec8-like protein N-terminal" evidence="6">
    <location>
        <begin position="1"/>
        <end position="102"/>
    </location>
</feature>
<dbReference type="InterPro" id="IPR023093">
    <property type="entry name" value="ScpA-like_C"/>
</dbReference>
<evidence type="ECO:0000256" key="2">
    <source>
        <dbReference type="ARBA" id="ARBA00009870"/>
    </source>
</evidence>
<feature type="region of interest" description="Disordered" evidence="4">
    <location>
        <begin position="454"/>
        <end position="475"/>
    </location>
</feature>
<reference evidence="7 8" key="1">
    <citation type="submission" date="2023-12" db="EMBL/GenBank/DDBJ databases">
        <title>A high-quality genome assembly for Dillenia turbinata (Dilleniales).</title>
        <authorList>
            <person name="Chanderbali A."/>
        </authorList>
    </citation>
    <scope>NUCLEOTIDE SEQUENCE [LARGE SCALE GENOMIC DNA]</scope>
    <source>
        <strain evidence="7">LSX21</strain>
        <tissue evidence="7">Leaf</tissue>
    </source>
</reference>
<dbReference type="AlphaFoldDB" id="A0AAN8VF80"/>
<feature type="compositionally biased region" description="Basic residues" evidence="4">
    <location>
        <begin position="489"/>
        <end position="498"/>
    </location>
</feature>
<sequence>MFYSHQLLARKAPLGQIWMAATMHAKMNRRKLNKLDIISICEQILNPSVPMALRLSGILMGGVVIVYERKVKLLYDDVTRLLVEINEAWKVKTISDPTLLPKGKSQAKYEAVTLPDNMETEIGDIEQSVAYSDTTTMMGFQRTAYVAMRLDSVDETYTNNNIREENLQHLHQADADHITLFEPFDLGQTDNNLYDRFERFDIEGDEETNLNFPSQEHQVPDTLVPSPPQNEPPQADEIHDHYPEQHVNQQPDNIMEADMDRETQQNQGLVRKKPRRAATLTLDYEQTVTPSKVFQSWLQDSSDIVARRGKKRKSMNLMSTAKIAHVFNLPPVGLICGLVTGHGQIHYPAPLLQLWMKHTRPLPSPDSFSGRDSHPQPPQPSLSVSPPKGMPNHDEVNLPFEDIHNGYGTQSLPRSQERLRQEVRNSQMSKELFMKTVGLDVPYSEVRAPEATKVVTPGNSGDSIRSIPSAGSAPGDILQHSLEATSGRSSKKRIHSSRHSMGGLDTVSEEFPWAAPEPDWMLAEDGQRAEHELLVETGPTQTQLQTVNQPMDQMTDSLRKHFKTHFDTPGASQVESLNKLAFGMDRRKAAQLFYQTCVLATRDFLRVEQKAPYAEIIISRGTKL</sequence>
<evidence type="ECO:0000259" key="5">
    <source>
        <dbReference type="Pfam" id="PF04824"/>
    </source>
</evidence>
<evidence type="ECO:0000256" key="1">
    <source>
        <dbReference type="ARBA" id="ARBA00004123"/>
    </source>
</evidence>
<evidence type="ECO:0000256" key="3">
    <source>
        <dbReference type="ARBA" id="ARBA00023242"/>
    </source>
</evidence>
<dbReference type="Pfam" id="PF04825">
    <property type="entry name" value="Rad21_Rec8_N"/>
    <property type="match status" value="1"/>
</dbReference>
<dbReference type="InterPro" id="IPR006910">
    <property type="entry name" value="Rad21_Rec8_N"/>
</dbReference>
<name>A0AAN8VF80_9MAGN</name>
<feature type="region of interest" description="Disordered" evidence="4">
    <location>
        <begin position="210"/>
        <end position="238"/>
    </location>
</feature>
<dbReference type="EMBL" id="JBAMMX010000009">
    <property type="protein sequence ID" value="KAK6932975.1"/>
    <property type="molecule type" value="Genomic_DNA"/>
</dbReference>
<comment type="subcellular location">
    <subcellularLocation>
        <location evidence="1">Nucleus</location>
    </subcellularLocation>
</comment>
<evidence type="ECO:0000256" key="4">
    <source>
        <dbReference type="SAM" id="MobiDB-lite"/>
    </source>
</evidence>
<dbReference type="GO" id="GO:0008278">
    <property type="term" value="C:cohesin complex"/>
    <property type="evidence" value="ECO:0007669"/>
    <property type="project" value="InterPro"/>
</dbReference>
<accession>A0AAN8VF80</accession>
<keyword evidence="3" id="KW-0539">Nucleus</keyword>
<gene>
    <name evidence="7" type="ORF">RJ641_035869</name>
</gene>
<dbReference type="InterPro" id="IPR039781">
    <property type="entry name" value="Rad21/Rec8-like"/>
</dbReference>
<feature type="region of interest" description="Disordered" evidence="4">
    <location>
        <begin position="363"/>
        <end position="396"/>
    </location>
</feature>
<feature type="region of interest" description="Disordered" evidence="4">
    <location>
        <begin position="484"/>
        <end position="503"/>
    </location>
</feature>
<dbReference type="CDD" id="cd21793">
    <property type="entry name" value="Rad21_Rec8_M_AtSYN1-like"/>
    <property type="match status" value="1"/>
</dbReference>
<dbReference type="PANTHER" id="PTHR12585">
    <property type="entry name" value="SCC1 / RAD21 FAMILY MEMBER"/>
    <property type="match status" value="1"/>
</dbReference>
<feature type="domain" description="Rad21/Rec8-like protein C-terminal eukaryotic" evidence="5">
    <location>
        <begin position="572"/>
        <end position="624"/>
    </location>
</feature>
<dbReference type="GO" id="GO:0051754">
    <property type="term" value="P:meiotic sister chromatid cohesion, centromeric"/>
    <property type="evidence" value="ECO:0007669"/>
    <property type="project" value="TreeGrafter"/>
</dbReference>
<dbReference type="InterPro" id="IPR036390">
    <property type="entry name" value="WH_DNA-bd_sf"/>
</dbReference>
<dbReference type="InterPro" id="IPR006909">
    <property type="entry name" value="Rad21/Rec8_C_eu"/>
</dbReference>
<protein>
    <submittedName>
        <fullName evidence="7">Rad21/Rec8-like protein, N-terminal</fullName>
    </submittedName>
</protein>
<proteinExistence type="inferred from homology"/>
<dbReference type="Pfam" id="PF04824">
    <property type="entry name" value="Rad21_Rec8"/>
    <property type="match status" value="1"/>
</dbReference>
<dbReference type="SUPFAM" id="SSF46785">
    <property type="entry name" value="Winged helix' DNA-binding domain"/>
    <property type="match status" value="1"/>
</dbReference>
<organism evidence="7 8">
    <name type="scientific">Dillenia turbinata</name>
    <dbReference type="NCBI Taxonomy" id="194707"/>
    <lineage>
        <taxon>Eukaryota</taxon>
        <taxon>Viridiplantae</taxon>
        <taxon>Streptophyta</taxon>
        <taxon>Embryophyta</taxon>
        <taxon>Tracheophyta</taxon>
        <taxon>Spermatophyta</taxon>
        <taxon>Magnoliopsida</taxon>
        <taxon>eudicotyledons</taxon>
        <taxon>Gunneridae</taxon>
        <taxon>Pentapetalae</taxon>
        <taxon>Dilleniales</taxon>
        <taxon>Dilleniaceae</taxon>
        <taxon>Dillenia</taxon>
    </lineage>
</organism>